<dbReference type="PRINTS" id="PR00193">
    <property type="entry name" value="MYOSINHEAVY"/>
</dbReference>
<dbReference type="PROSITE" id="PS51456">
    <property type="entry name" value="MYOSIN_MOTOR"/>
    <property type="match status" value="1"/>
</dbReference>
<dbReference type="InterPro" id="IPR036961">
    <property type="entry name" value="Kinesin_motor_dom_sf"/>
</dbReference>
<keyword evidence="16 18" id="KW-0009">Actin-binding</keyword>
<dbReference type="InterPro" id="IPR001609">
    <property type="entry name" value="Myosin_head_motor_dom-like"/>
</dbReference>
<evidence type="ECO:0000256" key="13">
    <source>
        <dbReference type="ARBA" id="ARBA00023123"/>
    </source>
</evidence>
<dbReference type="GO" id="GO:0000049">
    <property type="term" value="F:tRNA binding"/>
    <property type="evidence" value="ECO:0007669"/>
    <property type="project" value="InterPro"/>
</dbReference>
<evidence type="ECO:0000256" key="19">
    <source>
        <dbReference type="SAM" id="Coils"/>
    </source>
</evidence>
<dbReference type="InterPro" id="IPR015256">
    <property type="entry name" value="eIF2g_C"/>
</dbReference>
<protein>
    <recommendedName>
        <fullName evidence="4">protein-synthesizing GTPase</fullName>
        <ecNumber evidence="4">3.6.5.3</ecNumber>
    </recommendedName>
</protein>
<dbReference type="GO" id="GO:0030048">
    <property type="term" value="P:actin filament-based movement"/>
    <property type="evidence" value="ECO:0007669"/>
    <property type="project" value="UniProtKB-ARBA"/>
</dbReference>
<evidence type="ECO:0000256" key="17">
    <source>
        <dbReference type="ARBA" id="ARBA00048107"/>
    </source>
</evidence>
<dbReference type="InterPro" id="IPR000048">
    <property type="entry name" value="IQ_motif_EF-hand-BS"/>
</dbReference>
<keyword evidence="13 18" id="KW-0518">Myosin</keyword>
<dbReference type="CDD" id="cd15490">
    <property type="entry name" value="eIF2_gamma_III"/>
    <property type="match status" value="1"/>
</dbReference>
<dbReference type="GO" id="GO:0003774">
    <property type="term" value="F:cytoskeletal motor activity"/>
    <property type="evidence" value="ECO:0007669"/>
    <property type="project" value="InterPro"/>
</dbReference>
<dbReference type="AlphaFoldDB" id="A0A8S9RGG6"/>
<proteinExistence type="inferred from homology"/>
<evidence type="ECO:0000256" key="9">
    <source>
        <dbReference type="ARBA" id="ARBA00022840"/>
    </source>
</evidence>
<keyword evidence="14" id="KW-0342">GTP-binding</keyword>
<dbReference type="PROSITE" id="PS51722">
    <property type="entry name" value="G_TR_2"/>
    <property type="match status" value="1"/>
</dbReference>
<comment type="caution">
    <text evidence="18">Lacks conserved residue(s) required for the propagation of feature annotation.</text>
</comment>
<evidence type="ECO:0000256" key="12">
    <source>
        <dbReference type="ARBA" id="ARBA00023054"/>
    </source>
</evidence>
<evidence type="ECO:0000256" key="11">
    <source>
        <dbReference type="ARBA" id="ARBA00022917"/>
    </source>
</evidence>
<dbReference type="GO" id="GO:0003779">
    <property type="term" value="F:actin binding"/>
    <property type="evidence" value="ECO:0007669"/>
    <property type="project" value="UniProtKB-KW"/>
</dbReference>
<gene>
    <name evidence="22" type="ORF">F2Q69_00063839</name>
</gene>
<dbReference type="InterPro" id="IPR009001">
    <property type="entry name" value="Transl_elong_EF1A/Init_IF2_C"/>
</dbReference>
<dbReference type="GO" id="GO:0003743">
    <property type="term" value="F:translation initiation factor activity"/>
    <property type="evidence" value="ECO:0007669"/>
    <property type="project" value="UniProtKB-KW"/>
</dbReference>
<feature type="region of interest" description="Actin-binding" evidence="18">
    <location>
        <begin position="347"/>
        <end position="369"/>
    </location>
</feature>
<keyword evidence="6" id="KW-0677">Repeat</keyword>
<feature type="domain" description="Myosin motor" evidence="20">
    <location>
        <begin position="1"/>
        <end position="466"/>
    </location>
</feature>
<evidence type="ECO:0000256" key="14">
    <source>
        <dbReference type="ARBA" id="ARBA00023134"/>
    </source>
</evidence>
<dbReference type="FunFam" id="3.40.50.300:FF:000065">
    <property type="entry name" value="Eukaryotic translation initiation factor 2 subunit gamma"/>
    <property type="match status" value="1"/>
</dbReference>
<dbReference type="SUPFAM" id="SSF52540">
    <property type="entry name" value="P-loop containing nucleoside triphosphate hydrolases"/>
    <property type="match status" value="3"/>
</dbReference>
<feature type="domain" description="Tr-type G" evidence="21">
    <location>
        <begin position="801"/>
        <end position="1010"/>
    </location>
</feature>
<evidence type="ECO:0000256" key="8">
    <source>
        <dbReference type="ARBA" id="ARBA00022801"/>
    </source>
</evidence>
<keyword evidence="12 19" id="KW-0175">Coiled coil</keyword>
<evidence type="ECO:0000256" key="5">
    <source>
        <dbReference type="ARBA" id="ARBA00022540"/>
    </source>
</evidence>
<reference evidence="22" key="1">
    <citation type="submission" date="2019-12" db="EMBL/GenBank/DDBJ databases">
        <title>Genome sequencing and annotation of Brassica cretica.</title>
        <authorList>
            <person name="Studholme D.J."/>
            <person name="Sarris P."/>
        </authorList>
    </citation>
    <scope>NUCLEOTIDE SEQUENCE</scope>
    <source>
        <strain evidence="22">PFS-109/04</strain>
        <tissue evidence="22">Leaf</tissue>
    </source>
</reference>
<evidence type="ECO:0000256" key="18">
    <source>
        <dbReference type="PROSITE-ProRule" id="PRU00782"/>
    </source>
</evidence>
<comment type="caution">
    <text evidence="22">The sequence shown here is derived from an EMBL/GenBank/DDBJ whole genome shotgun (WGS) entry which is preliminary data.</text>
</comment>
<dbReference type="Gene3D" id="3.40.50.300">
    <property type="entry name" value="P-loop containing nucleotide triphosphate hydrolases"/>
    <property type="match status" value="1"/>
</dbReference>
<dbReference type="Gene3D" id="1.20.120.720">
    <property type="entry name" value="Myosin VI head, motor domain, U50 subdomain"/>
    <property type="match status" value="1"/>
</dbReference>
<dbReference type="InterPro" id="IPR009000">
    <property type="entry name" value="Transl_B-barrel_sf"/>
</dbReference>
<evidence type="ECO:0000259" key="20">
    <source>
        <dbReference type="PROSITE" id="PS51456"/>
    </source>
</evidence>
<dbReference type="CDD" id="cd01888">
    <property type="entry name" value="eIF2_gamma"/>
    <property type="match status" value="1"/>
</dbReference>
<dbReference type="FunFam" id="1.20.58.530:FF:000002">
    <property type="entry name" value="Class V myosin"/>
    <property type="match status" value="1"/>
</dbReference>
<dbReference type="CDD" id="cd23767">
    <property type="entry name" value="IQCD"/>
    <property type="match status" value="1"/>
</dbReference>
<dbReference type="PANTHER" id="PTHR42854">
    <property type="entry name" value="EUKARYOTIC TRANSLATION INITIATION FACTOR 2 SUBUNIT 3 FAMILY MEMBER"/>
    <property type="match status" value="1"/>
</dbReference>
<evidence type="ECO:0000256" key="4">
    <source>
        <dbReference type="ARBA" id="ARBA00011986"/>
    </source>
</evidence>
<dbReference type="GO" id="GO:0005516">
    <property type="term" value="F:calmodulin binding"/>
    <property type="evidence" value="ECO:0007669"/>
    <property type="project" value="UniProtKB-KW"/>
</dbReference>
<dbReference type="NCBIfam" id="NF003077">
    <property type="entry name" value="PRK04000.1"/>
    <property type="match status" value="1"/>
</dbReference>
<dbReference type="FunFam" id="1.10.10.820:FF:000001">
    <property type="entry name" value="Myosin heavy chain"/>
    <property type="match status" value="1"/>
</dbReference>
<dbReference type="GO" id="GO:0005829">
    <property type="term" value="C:cytosol"/>
    <property type="evidence" value="ECO:0007669"/>
    <property type="project" value="TreeGrafter"/>
</dbReference>
<dbReference type="GO" id="GO:0001731">
    <property type="term" value="P:formation of translation preinitiation complex"/>
    <property type="evidence" value="ECO:0007669"/>
    <property type="project" value="TreeGrafter"/>
</dbReference>
<dbReference type="Pfam" id="PF09173">
    <property type="entry name" value="eIF2_C"/>
    <property type="match status" value="1"/>
</dbReference>
<comment type="similarity">
    <text evidence="3">Belongs to the TRAFAC class myosin-kinesin ATPase superfamily. Myosin family. Plant myosin class XI subfamily.</text>
</comment>
<evidence type="ECO:0000313" key="22">
    <source>
        <dbReference type="EMBL" id="KAF3572174.1"/>
    </source>
</evidence>
<dbReference type="InterPro" id="IPR050543">
    <property type="entry name" value="eIF2G"/>
</dbReference>
<evidence type="ECO:0000256" key="3">
    <source>
        <dbReference type="ARBA" id="ARBA00008049"/>
    </source>
</evidence>
<evidence type="ECO:0000256" key="16">
    <source>
        <dbReference type="ARBA" id="ARBA00023203"/>
    </source>
</evidence>
<dbReference type="Gene3D" id="3.40.850.10">
    <property type="entry name" value="Kinesin motor domain"/>
    <property type="match status" value="1"/>
</dbReference>
<comment type="catalytic activity">
    <reaction evidence="17">
        <text>GTP + H2O = GDP + phosphate + H(+)</text>
        <dbReference type="Rhea" id="RHEA:19669"/>
        <dbReference type="ChEBI" id="CHEBI:15377"/>
        <dbReference type="ChEBI" id="CHEBI:15378"/>
        <dbReference type="ChEBI" id="CHEBI:37565"/>
        <dbReference type="ChEBI" id="CHEBI:43474"/>
        <dbReference type="ChEBI" id="CHEBI:58189"/>
        <dbReference type="EC" id="3.6.5.3"/>
    </reaction>
</comment>
<dbReference type="Gene3D" id="2.40.30.10">
    <property type="entry name" value="Translation factors"/>
    <property type="match status" value="2"/>
</dbReference>
<evidence type="ECO:0000256" key="7">
    <source>
        <dbReference type="ARBA" id="ARBA00022741"/>
    </source>
</evidence>
<keyword evidence="10" id="KW-0112">Calmodulin-binding</keyword>
<evidence type="ECO:0000256" key="10">
    <source>
        <dbReference type="ARBA" id="ARBA00022860"/>
    </source>
</evidence>
<dbReference type="GO" id="GO:0005524">
    <property type="term" value="F:ATP binding"/>
    <property type="evidence" value="ECO:0007669"/>
    <property type="project" value="UniProtKB-KW"/>
</dbReference>
<keyword evidence="15" id="KW-0505">Motor protein</keyword>
<dbReference type="FunFam" id="1.20.120.720:FF:000011">
    <property type="entry name" value="Myosin 2"/>
    <property type="match status" value="1"/>
</dbReference>
<dbReference type="PROSITE" id="PS50096">
    <property type="entry name" value="IQ"/>
    <property type="match status" value="6"/>
</dbReference>
<dbReference type="Pfam" id="PF00009">
    <property type="entry name" value="GTP_EFTU"/>
    <property type="match status" value="1"/>
</dbReference>
<dbReference type="GO" id="GO:0016459">
    <property type="term" value="C:myosin complex"/>
    <property type="evidence" value="ECO:0007669"/>
    <property type="project" value="UniProtKB-KW"/>
</dbReference>
<dbReference type="EC" id="3.6.5.3" evidence="4"/>
<dbReference type="InterPro" id="IPR044128">
    <property type="entry name" value="eIF2g_GTP-bd"/>
</dbReference>
<dbReference type="GO" id="GO:0003924">
    <property type="term" value="F:GTPase activity"/>
    <property type="evidence" value="ECO:0007669"/>
    <property type="project" value="InterPro"/>
</dbReference>
<dbReference type="CDD" id="cd03688">
    <property type="entry name" value="eIF2_gamma_II"/>
    <property type="match status" value="1"/>
</dbReference>
<feature type="coiled-coil region" evidence="19">
    <location>
        <begin position="611"/>
        <end position="740"/>
    </location>
</feature>
<keyword evidence="11" id="KW-0648">Protein biosynthesis</keyword>
<keyword evidence="7" id="KW-0547">Nucleotide-binding</keyword>
<dbReference type="Pfam" id="PF00612">
    <property type="entry name" value="IQ"/>
    <property type="match status" value="5"/>
</dbReference>
<dbReference type="Pfam" id="PF03144">
    <property type="entry name" value="GTP_EFTU_D2"/>
    <property type="match status" value="1"/>
</dbReference>
<comment type="similarity">
    <text evidence="2">Belongs to the TRAFAC class translation factor GTPase superfamily. Classic translation factor GTPase family. EF-Tu/EF-1A subfamily.</text>
</comment>
<dbReference type="InterPro" id="IPR044127">
    <property type="entry name" value="eIF2g_dom_2"/>
</dbReference>
<dbReference type="SUPFAM" id="SSF50465">
    <property type="entry name" value="EF-Tu/eEF-1alpha/eIF2-gamma C-terminal domain"/>
    <property type="match status" value="1"/>
</dbReference>
<evidence type="ECO:0000256" key="6">
    <source>
        <dbReference type="ARBA" id="ARBA00022737"/>
    </source>
</evidence>
<evidence type="ECO:0000313" key="23">
    <source>
        <dbReference type="Proteomes" id="UP000712600"/>
    </source>
</evidence>
<evidence type="ECO:0000256" key="15">
    <source>
        <dbReference type="ARBA" id="ARBA00023175"/>
    </source>
</evidence>
<evidence type="ECO:0000259" key="21">
    <source>
        <dbReference type="PROSITE" id="PS51722"/>
    </source>
</evidence>
<dbReference type="EMBL" id="QGKX02000095">
    <property type="protein sequence ID" value="KAF3572174.1"/>
    <property type="molecule type" value="Genomic_DNA"/>
</dbReference>
<evidence type="ECO:0000256" key="2">
    <source>
        <dbReference type="ARBA" id="ARBA00007249"/>
    </source>
</evidence>
<dbReference type="InterPro" id="IPR000795">
    <property type="entry name" value="T_Tr_GTP-bd_dom"/>
</dbReference>
<sequence length="1235" mass="139216">MDVKKFKLGDPKTYHYLNQSKCLALESINDAEEYHATRKAMDVVGISSEEQDAIFRVVASILHLGNIEFGKGKEIDSSVPRDEKSWFHLKTAAELLMCDAKSLEDSLCKRIMATRDETITKDLDPEAATLSRDALAKVMYSRLFDWLVEKINSSIGQDPESKYLIGVLDIYGFESFKTNSFEQFCINLTNEKLQQHFNQHVFKMEQEEYKKEAINWSYIEFVDNQDILDLIEKKPGGIIALLDEACMFPRSTHETFAQKLYQTYKNHKRFTKPKLARSDFTICHYAGDVTYQTELFLDKNKDYVIAEHQALLNASTCSFVANLFPPAPDDSKQSKFSSIGTRFKQQLVSLLEILNTTEPHYIRCIKPNNLLKPGIFENKNVLQQLRCGGVMEAIRISCAGYPTRKHFDEFLNRFSILAPQVVDKNSDEPAACKKLLDKAGLEGYQIGKTKVFLRAGQMADLDTRRTEILGRSASIIQRKVRSYLAKKTFMQLRSSATQIQAVCRGYLGRGVYESKRREAAALKIQRDLRKFLARKAYTEMFSATVSIQAGMRGMVSRKELSFRRKTKAATIIQNRCRVFLARLHYRKLRKAAITTQCAWRGKVARKELKNLKMAAKQTGALQEAKNKLEKQVEELTWRLQLEKRMRTDLEEAKKQENAKYEASLEEIQNKFKETEALLIKEREAAKEVSEVLPIIKEVPVVDQELMEKLTNENEKLKGMVSSLETKIDETAKELQETSRISQDRLKQALKAESKVEKLKTAMQRRRKPLIMSRNKGLAEQDLSKLDVTVLHPLSPEVISRQATINIGTIGHVAHGKSTVVKAISGVQTVRFKNELERNITIKLGYANAKIYKCEDDKCPRPMCYKAYGSGKEDTPNCDVPGFENAKMKLLRHVSFVDCPGHDILMATMLNGAAIMDGALLLIAANETCPQPQTSEHLAAVEIMQLKHIIILQNKIDLIQENVAINQHEAIQKFIMNTVADGAPIVPVSAQLKYNIDVVCEYIVKKIPIPKRNFVSPPNMIVIRSFDVNKPGFEVDDIKGGVAGGSILRGVLKVNQLIEIRPGIVVKDERGNPKCTPIYSRIISLYAEQNELQFAVPGGLIGVGTTMDPTLTRADRLVGQVLGEIGSLPDVFVELEVNFFLLRRLLGVRTKGSEKQGKVSKLTKGEILMLNIGSMSTGAKVVGVKNDLAKLQLTAPVCTSKGEKVALSRRVEKHWRLIGWGQIQAGTTIEVPPSPF</sequence>
<dbReference type="SMART" id="SM00242">
    <property type="entry name" value="MYSc"/>
    <property type="match status" value="1"/>
</dbReference>
<keyword evidence="5" id="KW-0396">Initiation factor</keyword>
<name>A0A8S9RGG6_BRACR</name>
<dbReference type="FunFam" id="2.40.30.10:FF:000011">
    <property type="entry name" value="Eukaryotic translation initiation factor 2 subunit gamma"/>
    <property type="match status" value="1"/>
</dbReference>
<dbReference type="PANTHER" id="PTHR42854:SF3">
    <property type="entry name" value="EUKARYOTIC TRANSLATION INITIATION FACTOR 2 SUBUNIT 3-RELATED"/>
    <property type="match status" value="1"/>
</dbReference>
<dbReference type="FunFam" id="2.40.30.10:FF:000009">
    <property type="entry name" value="Eukaryotic translation initiation factor 2 subunit gamma"/>
    <property type="match status" value="1"/>
</dbReference>
<dbReference type="FunFam" id="1.20.5.190:FF:000001">
    <property type="entry name" value="unconventional myosin-Va"/>
    <property type="match status" value="2"/>
</dbReference>
<dbReference type="Gene3D" id="6.20.240.20">
    <property type="match status" value="1"/>
</dbReference>
<evidence type="ECO:0000256" key="1">
    <source>
        <dbReference type="ARBA" id="ARBA00003982"/>
    </source>
</evidence>
<keyword evidence="8" id="KW-0378">Hydrolase</keyword>
<dbReference type="Gene3D" id="1.20.58.530">
    <property type="match status" value="1"/>
</dbReference>
<comment type="function">
    <text evidence="1">This protein promotes the GTP-dependent binding of aminoacyl-tRNA to the A-site of ribosomes during protein biosynthesis.</text>
</comment>
<dbReference type="FunFam" id="1.20.5.190:FF:000018">
    <property type="entry name" value="Myosin XI D"/>
    <property type="match status" value="1"/>
</dbReference>
<dbReference type="GO" id="GO:0005525">
    <property type="term" value="F:GTP binding"/>
    <property type="evidence" value="ECO:0007669"/>
    <property type="project" value="UniProtKB-KW"/>
</dbReference>
<dbReference type="Gene3D" id="1.10.10.820">
    <property type="match status" value="1"/>
</dbReference>
<dbReference type="Proteomes" id="UP000712600">
    <property type="component" value="Unassembled WGS sequence"/>
</dbReference>
<keyword evidence="9" id="KW-0067">ATP-binding</keyword>
<dbReference type="InterPro" id="IPR027417">
    <property type="entry name" value="P-loop_NTPase"/>
</dbReference>
<organism evidence="22 23">
    <name type="scientific">Brassica cretica</name>
    <name type="common">Mustard</name>
    <dbReference type="NCBI Taxonomy" id="69181"/>
    <lineage>
        <taxon>Eukaryota</taxon>
        <taxon>Viridiplantae</taxon>
        <taxon>Streptophyta</taxon>
        <taxon>Embryophyta</taxon>
        <taxon>Tracheophyta</taxon>
        <taxon>Spermatophyta</taxon>
        <taxon>Magnoliopsida</taxon>
        <taxon>eudicotyledons</taxon>
        <taxon>Gunneridae</taxon>
        <taxon>Pentapetalae</taxon>
        <taxon>rosids</taxon>
        <taxon>malvids</taxon>
        <taxon>Brassicales</taxon>
        <taxon>Brassicaceae</taxon>
        <taxon>Brassiceae</taxon>
        <taxon>Brassica</taxon>
    </lineage>
</organism>
<dbReference type="Pfam" id="PF00063">
    <property type="entry name" value="Myosin_head"/>
    <property type="match status" value="1"/>
</dbReference>
<dbReference type="Gene3D" id="1.20.5.190">
    <property type="match status" value="3"/>
</dbReference>
<dbReference type="SMART" id="SM00015">
    <property type="entry name" value="IQ"/>
    <property type="match status" value="6"/>
</dbReference>
<dbReference type="SUPFAM" id="SSF50447">
    <property type="entry name" value="Translation proteins"/>
    <property type="match status" value="1"/>
</dbReference>
<accession>A0A8S9RGG6</accession>
<dbReference type="GO" id="GO:0005850">
    <property type="term" value="C:eukaryotic translation initiation factor 2 complex"/>
    <property type="evidence" value="ECO:0007669"/>
    <property type="project" value="TreeGrafter"/>
</dbReference>
<dbReference type="InterPro" id="IPR004161">
    <property type="entry name" value="EFTu-like_2"/>
</dbReference>